<dbReference type="InterPro" id="IPR050309">
    <property type="entry name" value="Type-B_Carboxylest/Lipase"/>
</dbReference>
<evidence type="ECO:0000259" key="4">
    <source>
        <dbReference type="Pfam" id="PF00135"/>
    </source>
</evidence>
<dbReference type="RefSeq" id="XP_018693792.1">
    <property type="nucleotide sequence ID" value="XM_018836939.1"/>
</dbReference>
<dbReference type="GeneID" id="30009595"/>
<dbReference type="EC" id="3.1.1.-" evidence="3"/>
<dbReference type="SUPFAM" id="SSF53474">
    <property type="entry name" value="alpha/beta-Hydrolases"/>
    <property type="match status" value="1"/>
</dbReference>
<keyword evidence="3" id="KW-0732">Signal</keyword>
<dbReference type="AlphaFoldDB" id="A0A178ZN30"/>
<keyword evidence="2 3" id="KW-0378">Hydrolase</keyword>
<dbReference type="Proteomes" id="UP000078343">
    <property type="component" value="Unassembled WGS sequence"/>
</dbReference>
<evidence type="ECO:0000256" key="1">
    <source>
        <dbReference type="ARBA" id="ARBA00005964"/>
    </source>
</evidence>
<protein>
    <recommendedName>
        <fullName evidence="3">Carboxylic ester hydrolase</fullName>
        <ecNumber evidence="3">3.1.1.-</ecNumber>
    </recommendedName>
</protein>
<feature type="signal peptide" evidence="3">
    <location>
        <begin position="1"/>
        <end position="20"/>
    </location>
</feature>
<name>A0A178ZN30_9EURO</name>
<organism evidence="5 6">
    <name type="scientific">Fonsecaea erecta</name>
    <dbReference type="NCBI Taxonomy" id="1367422"/>
    <lineage>
        <taxon>Eukaryota</taxon>
        <taxon>Fungi</taxon>
        <taxon>Dikarya</taxon>
        <taxon>Ascomycota</taxon>
        <taxon>Pezizomycotina</taxon>
        <taxon>Eurotiomycetes</taxon>
        <taxon>Chaetothyriomycetidae</taxon>
        <taxon>Chaetothyriales</taxon>
        <taxon>Herpotrichiellaceae</taxon>
        <taxon>Fonsecaea</taxon>
    </lineage>
</organism>
<dbReference type="EMBL" id="LVYI01000004">
    <property type="protein sequence ID" value="OAP60425.1"/>
    <property type="molecule type" value="Genomic_DNA"/>
</dbReference>
<proteinExistence type="inferred from homology"/>
<dbReference type="InterPro" id="IPR029058">
    <property type="entry name" value="AB_hydrolase_fold"/>
</dbReference>
<evidence type="ECO:0000313" key="5">
    <source>
        <dbReference type="EMBL" id="OAP60425.1"/>
    </source>
</evidence>
<dbReference type="ESTHER" id="9euro-a0a178zn30">
    <property type="family name" value="Fungal_carboxylesterase_lipase"/>
</dbReference>
<evidence type="ECO:0000256" key="3">
    <source>
        <dbReference type="RuleBase" id="RU361235"/>
    </source>
</evidence>
<evidence type="ECO:0000256" key="2">
    <source>
        <dbReference type="ARBA" id="ARBA00022801"/>
    </source>
</evidence>
<dbReference type="GO" id="GO:0016787">
    <property type="term" value="F:hydrolase activity"/>
    <property type="evidence" value="ECO:0007669"/>
    <property type="project" value="UniProtKB-KW"/>
</dbReference>
<dbReference type="PANTHER" id="PTHR11559">
    <property type="entry name" value="CARBOXYLESTERASE"/>
    <property type="match status" value="1"/>
</dbReference>
<comment type="caution">
    <text evidence="5">The sequence shown here is derived from an EMBL/GenBank/DDBJ whole genome shotgun (WGS) entry which is preliminary data.</text>
</comment>
<accession>A0A178ZN30</accession>
<feature type="chain" id="PRO_5007950092" description="Carboxylic ester hydrolase" evidence="3">
    <location>
        <begin position="21"/>
        <end position="570"/>
    </location>
</feature>
<sequence>MHPKFAIAALLPAFSQLCCSQSLPIVDLGYELHQAISLDAAGQFYNFSNIRFAKAPVGDLRWAAPEPPTSRNATVQNGSVGRVCPQANPTWLTIGFANLANIAAGNASDFNISLAEQELQDSPPGTVLFDSFRNGQLPPQDPRTTEDCLFLDVVVPKSTFDKANNGTQKKGQSGAPVMAWIYGGGYTIGEKASGNDVHGLMKTASQQEGLVFVAMNYRLGAFGFLSGPTLQAAGGVSNAGLLDQRLALEWIQKYVHLFGGDPDRVTIVGESAGGGSIEFQLTAYGGLKPAPFQRAMPQSPGYYPVASTFVQENTTQTFLKLINASSIAEARKVPSDVLIKANAMQVAASNWGTFTYGPVVDGSFVPAKPGLLLNEGSFAPNISIFNSHCANEGALFTPPYLKTEQDVVDWFQTAYPRADESVQHYVLSTLYPPVYNGTQPYTSLLERVYLIISESAFTCNIDFTSRAYSQSYTYAFDIGPSFHGCDAAYNFYVGQPTNASTGIIAPYAQQLQDYQVNFMTGGDPNGRGLPIWPLEGKNGSSQMLTTQGWSTIPDTTDNARCAWWQKGLTD</sequence>
<dbReference type="InterPro" id="IPR019819">
    <property type="entry name" value="Carboxylesterase_B_CS"/>
</dbReference>
<gene>
    <name evidence="5" type="ORF">AYL99_05427</name>
</gene>
<evidence type="ECO:0000313" key="6">
    <source>
        <dbReference type="Proteomes" id="UP000078343"/>
    </source>
</evidence>
<dbReference type="PROSITE" id="PS00941">
    <property type="entry name" value="CARBOXYLESTERASE_B_2"/>
    <property type="match status" value="1"/>
</dbReference>
<dbReference type="OrthoDB" id="408631at2759"/>
<feature type="domain" description="Carboxylesterase type B" evidence="4">
    <location>
        <begin position="42"/>
        <end position="564"/>
    </location>
</feature>
<dbReference type="STRING" id="1367422.A0A178ZN30"/>
<reference evidence="5 6" key="1">
    <citation type="submission" date="2016-04" db="EMBL/GenBank/DDBJ databases">
        <title>Draft genome of Fonsecaea erecta CBS 125763.</title>
        <authorList>
            <person name="Weiss V.A."/>
            <person name="Vicente V.A."/>
            <person name="Raittz R.T."/>
            <person name="Moreno L.F."/>
            <person name="De Souza E.M."/>
            <person name="Pedrosa F.O."/>
            <person name="Steffens M.B."/>
            <person name="Faoro H."/>
            <person name="Tadra-Sfeir M.Z."/>
            <person name="Najafzadeh M.J."/>
            <person name="Felipe M.S."/>
            <person name="Teixeira M."/>
            <person name="Sun J."/>
            <person name="Xi L."/>
            <person name="Gomes R."/>
            <person name="De Azevedo C.M."/>
            <person name="Salgado C.G."/>
            <person name="Da Silva M.B."/>
            <person name="Nascimento M.F."/>
            <person name="Queiroz-Telles F."/>
            <person name="Attili D.S."/>
            <person name="Gorbushina A."/>
        </authorList>
    </citation>
    <scope>NUCLEOTIDE SEQUENCE [LARGE SCALE GENOMIC DNA]</scope>
    <source>
        <strain evidence="5 6">CBS 125763</strain>
    </source>
</reference>
<dbReference type="InterPro" id="IPR019826">
    <property type="entry name" value="Carboxylesterase_B_AS"/>
</dbReference>
<keyword evidence="6" id="KW-1185">Reference proteome</keyword>
<comment type="similarity">
    <text evidence="1 3">Belongs to the type-B carboxylesterase/lipase family.</text>
</comment>
<dbReference type="InterPro" id="IPR002018">
    <property type="entry name" value="CarbesteraseB"/>
</dbReference>
<dbReference type="PROSITE" id="PS00122">
    <property type="entry name" value="CARBOXYLESTERASE_B_1"/>
    <property type="match status" value="1"/>
</dbReference>
<dbReference type="Pfam" id="PF00135">
    <property type="entry name" value="COesterase"/>
    <property type="match status" value="1"/>
</dbReference>
<dbReference type="Gene3D" id="3.40.50.1820">
    <property type="entry name" value="alpha/beta hydrolase"/>
    <property type="match status" value="1"/>
</dbReference>